<organism evidence="2">
    <name type="scientific">Timema californicum</name>
    <name type="common">California timema</name>
    <name type="synonym">Walking stick</name>
    <dbReference type="NCBI Taxonomy" id="61474"/>
    <lineage>
        <taxon>Eukaryota</taxon>
        <taxon>Metazoa</taxon>
        <taxon>Ecdysozoa</taxon>
        <taxon>Arthropoda</taxon>
        <taxon>Hexapoda</taxon>
        <taxon>Insecta</taxon>
        <taxon>Pterygota</taxon>
        <taxon>Neoptera</taxon>
        <taxon>Polyneoptera</taxon>
        <taxon>Phasmatodea</taxon>
        <taxon>Timematodea</taxon>
        <taxon>Timematoidea</taxon>
        <taxon>Timematidae</taxon>
        <taxon>Timema</taxon>
    </lineage>
</organism>
<proteinExistence type="predicted"/>
<accession>A0A7R9JGA9</accession>
<dbReference type="EMBL" id="OE186679">
    <property type="protein sequence ID" value="CAD7578027.1"/>
    <property type="molecule type" value="Genomic_DNA"/>
</dbReference>
<name>A0A7R9JGA9_TIMCA</name>
<dbReference type="AlphaFoldDB" id="A0A7R9JGA9"/>
<evidence type="ECO:0000313" key="2">
    <source>
        <dbReference type="EMBL" id="CAD7578027.1"/>
    </source>
</evidence>
<evidence type="ECO:0000256" key="1">
    <source>
        <dbReference type="SAM" id="MobiDB-lite"/>
    </source>
</evidence>
<gene>
    <name evidence="2" type="ORF">TCMB3V08_LOCUS10568</name>
</gene>
<protein>
    <submittedName>
        <fullName evidence="2">(California timema) hypothetical protein</fullName>
    </submittedName>
</protein>
<feature type="region of interest" description="Disordered" evidence="1">
    <location>
        <begin position="1"/>
        <end position="25"/>
    </location>
</feature>
<sequence>MGHSPQENANLKVKSEIQDSYGPVSSSGISWIKQEFEMEGNSPEYVDVSVNFEERDLHQRELVCDLPFIKEELEDENSFQWNHKIEECSEPDKKDKSFIAQESYQRAKLSSSSSSPLTLRLEGCVGATGIPPSHLDFTGVVQDPWSQFGRTDRA</sequence>
<reference evidence="2" key="1">
    <citation type="submission" date="2020-11" db="EMBL/GenBank/DDBJ databases">
        <authorList>
            <person name="Tran Van P."/>
        </authorList>
    </citation>
    <scope>NUCLEOTIDE SEQUENCE</scope>
</reference>